<reference evidence="2 3" key="1">
    <citation type="submission" date="2020-08" db="EMBL/GenBank/DDBJ databases">
        <title>Genomic Encyclopedia of Type Strains, Phase IV (KMG-V): Genome sequencing to study the core and pangenomes of soil and plant-associated prokaryotes.</title>
        <authorList>
            <person name="Whitman W."/>
        </authorList>
    </citation>
    <scope>NUCLEOTIDE SEQUENCE [LARGE SCALE GENOMIC DNA]</scope>
    <source>
        <strain evidence="2 3">M2T3</strain>
    </source>
</reference>
<sequence>MFRKLVFLLLISIFSLAVHAQQVQGTVADRATQLRLGQVEVLNQQTRQKTMTNAKGEFTIAAAVNQVLVFNQPGYLPDTLFLVDLKPVKRYLSLNNRLLHTVEIKAGAFHPEIEYADVYSKARVVQVTQNKPFMFSLTRIFAKEGKDARRFKRKLEREKTERKIDERFNEAAVKALTPLKGAELDYFMVLYRPSLKDLNKLDQEDFRFYLMNAYKTFKALPPEQRISPSMRDK</sequence>
<proteinExistence type="predicted"/>
<evidence type="ECO:0000313" key="3">
    <source>
        <dbReference type="Proteomes" id="UP000521017"/>
    </source>
</evidence>
<comment type="caution">
    <text evidence="2">The sequence shown here is derived from an EMBL/GenBank/DDBJ whole genome shotgun (WGS) entry which is preliminary data.</text>
</comment>
<accession>A0A7X0J3R0</accession>
<dbReference type="SUPFAM" id="SSF49464">
    <property type="entry name" value="Carboxypeptidase regulatory domain-like"/>
    <property type="match status" value="1"/>
</dbReference>
<name>A0A7X0J3R0_9SPHI</name>
<feature type="chain" id="PRO_5030972047" description="Carboxypeptidase-like protein" evidence="1">
    <location>
        <begin position="21"/>
        <end position="233"/>
    </location>
</feature>
<evidence type="ECO:0008006" key="4">
    <source>
        <dbReference type="Google" id="ProtNLM"/>
    </source>
</evidence>
<dbReference type="RefSeq" id="WP_184625057.1">
    <property type="nucleotide sequence ID" value="NZ_JACHCC010000006.1"/>
</dbReference>
<dbReference type="AlphaFoldDB" id="A0A7X0J3R0"/>
<dbReference type="InterPro" id="IPR008969">
    <property type="entry name" value="CarboxyPept-like_regulatory"/>
</dbReference>
<evidence type="ECO:0000313" key="2">
    <source>
        <dbReference type="EMBL" id="MBB6500325.1"/>
    </source>
</evidence>
<keyword evidence="1" id="KW-0732">Signal</keyword>
<evidence type="ECO:0000256" key="1">
    <source>
        <dbReference type="SAM" id="SignalP"/>
    </source>
</evidence>
<organism evidence="2 3">
    <name type="scientific">Pedobacter cryoconitis</name>
    <dbReference type="NCBI Taxonomy" id="188932"/>
    <lineage>
        <taxon>Bacteria</taxon>
        <taxon>Pseudomonadati</taxon>
        <taxon>Bacteroidota</taxon>
        <taxon>Sphingobacteriia</taxon>
        <taxon>Sphingobacteriales</taxon>
        <taxon>Sphingobacteriaceae</taxon>
        <taxon>Pedobacter</taxon>
    </lineage>
</organism>
<dbReference type="Proteomes" id="UP000521017">
    <property type="component" value="Unassembled WGS sequence"/>
</dbReference>
<feature type="signal peptide" evidence="1">
    <location>
        <begin position="1"/>
        <end position="20"/>
    </location>
</feature>
<protein>
    <recommendedName>
        <fullName evidence="4">Carboxypeptidase-like protein</fullName>
    </recommendedName>
</protein>
<dbReference type="EMBL" id="JACHCC010000006">
    <property type="protein sequence ID" value="MBB6500325.1"/>
    <property type="molecule type" value="Genomic_DNA"/>
</dbReference>
<gene>
    <name evidence="2" type="ORF">HDF25_002473</name>
</gene>